<dbReference type="InterPro" id="IPR027417">
    <property type="entry name" value="P-loop_NTPase"/>
</dbReference>
<evidence type="ECO:0000256" key="2">
    <source>
        <dbReference type="ARBA" id="ARBA00022801"/>
    </source>
</evidence>
<keyword evidence="2" id="KW-0378">Hydrolase</keyword>
<dbReference type="PANTHER" id="PTHR43788:SF8">
    <property type="entry name" value="DNA-BINDING PROTEIN SMUBP-2"/>
    <property type="match status" value="1"/>
</dbReference>
<dbReference type="InterPro" id="IPR050534">
    <property type="entry name" value="Coronavir_polyprotein_1ab"/>
</dbReference>
<reference evidence="6 7" key="1">
    <citation type="submission" date="2020-02" db="EMBL/GenBank/DDBJ databases">
        <title>Draft genome sequence of Haematococcus lacustris strain NIES-144.</title>
        <authorList>
            <person name="Morimoto D."/>
            <person name="Nakagawa S."/>
            <person name="Yoshida T."/>
            <person name="Sawayama S."/>
        </authorList>
    </citation>
    <scope>NUCLEOTIDE SEQUENCE [LARGE SCALE GENOMIC DNA]</scope>
    <source>
        <strain evidence="6 7">NIES-144</strain>
    </source>
</reference>
<dbReference type="InterPro" id="IPR041679">
    <property type="entry name" value="DNA2/NAM7-like_C"/>
</dbReference>
<dbReference type="AlphaFoldDB" id="A0A6A0AM75"/>
<feature type="non-terminal residue" evidence="6">
    <location>
        <position position="81"/>
    </location>
</feature>
<dbReference type="GO" id="GO:0005524">
    <property type="term" value="F:ATP binding"/>
    <property type="evidence" value="ECO:0007669"/>
    <property type="project" value="UniProtKB-KW"/>
</dbReference>
<protein>
    <recommendedName>
        <fullName evidence="5">DNA2/NAM7 helicase-like C-terminal domain-containing protein</fullName>
    </recommendedName>
</protein>
<evidence type="ECO:0000256" key="1">
    <source>
        <dbReference type="ARBA" id="ARBA00022741"/>
    </source>
</evidence>
<dbReference type="GO" id="GO:0016787">
    <property type="term" value="F:hydrolase activity"/>
    <property type="evidence" value="ECO:0007669"/>
    <property type="project" value="UniProtKB-KW"/>
</dbReference>
<organism evidence="6 7">
    <name type="scientific">Haematococcus lacustris</name>
    <name type="common">Green alga</name>
    <name type="synonym">Haematococcus pluvialis</name>
    <dbReference type="NCBI Taxonomy" id="44745"/>
    <lineage>
        <taxon>Eukaryota</taxon>
        <taxon>Viridiplantae</taxon>
        <taxon>Chlorophyta</taxon>
        <taxon>core chlorophytes</taxon>
        <taxon>Chlorophyceae</taxon>
        <taxon>CS clade</taxon>
        <taxon>Chlamydomonadales</taxon>
        <taxon>Haematococcaceae</taxon>
        <taxon>Haematococcus</taxon>
    </lineage>
</organism>
<dbReference type="GO" id="GO:0043139">
    <property type="term" value="F:5'-3' DNA helicase activity"/>
    <property type="evidence" value="ECO:0007669"/>
    <property type="project" value="TreeGrafter"/>
</dbReference>
<keyword evidence="7" id="KW-1185">Reference proteome</keyword>
<name>A0A6A0AM75_HAELA</name>
<dbReference type="Proteomes" id="UP000485058">
    <property type="component" value="Unassembled WGS sequence"/>
</dbReference>
<gene>
    <name evidence="6" type="ORF">HaLaN_32345</name>
</gene>
<keyword evidence="3" id="KW-0347">Helicase</keyword>
<dbReference type="Pfam" id="PF13087">
    <property type="entry name" value="AAA_12"/>
    <property type="match status" value="1"/>
</dbReference>
<feature type="domain" description="DNA2/NAM7 helicase-like C-terminal" evidence="5">
    <location>
        <begin position="3"/>
        <end position="55"/>
    </location>
</feature>
<feature type="non-terminal residue" evidence="6">
    <location>
        <position position="1"/>
    </location>
</feature>
<dbReference type="EMBL" id="BLLF01007625">
    <property type="protein sequence ID" value="GFH33034.1"/>
    <property type="molecule type" value="Genomic_DNA"/>
</dbReference>
<dbReference type="SUPFAM" id="SSF52540">
    <property type="entry name" value="P-loop containing nucleoside triphosphate hydrolases"/>
    <property type="match status" value="1"/>
</dbReference>
<evidence type="ECO:0000256" key="4">
    <source>
        <dbReference type="ARBA" id="ARBA00022840"/>
    </source>
</evidence>
<evidence type="ECO:0000259" key="5">
    <source>
        <dbReference type="Pfam" id="PF13087"/>
    </source>
</evidence>
<evidence type="ECO:0000313" key="6">
    <source>
        <dbReference type="EMBL" id="GFH33034.1"/>
    </source>
</evidence>
<accession>A0A6A0AM75</accession>
<evidence type="ECO:0000256" key="3">
    <source>
        <dbReference type="ARBA" id="ARBA00022806"/>
    </source>
</evidence>
<proteinExistence type="predicted"/>
<dbReference type="Gene3D" id="3.40.50.300">
    <property type="entry name" value="P-loop containing nucleotide triphosphate hydrolases"/>
    <property type="match status" value="1"/>
</dbReference>
<evidence type="ECO:0000313" key="7">
    <source>
        <dbReference type="Proteomes" id="UP000485058"/>
    </source>
</evidence>
<sequence length="81" mass="8517">MAVQVATIDSFQGAEKEVVLLATTLTRPSPFAADPLRLNVALTRARRHLLVLGSCNALLNTAPTFAAIIQRCKAGETAVAA</sequence>
<dbReference type="PANTHER" id="PTHR43788">
    <property type="entry name" value="DNA2/NAM7 HELICASE FAMILY MEMBER"/>
    <property type="match status" value="1"/>
</dbReference>
<keyword evidence="1" id="KW-0547">Nucleotide-binding</keyword>
<keyword evidence="4" id="KW-0067">ATP-binding</keyword>
<comment type="caution">
    <text evidence="6">The sequence shown here is derived from an EMBL/GenBank/DDBJ whole genome shotgun (WGS) entry which is preliminary data.</text>
</comment>